<proteinExistence type="inferred from homology"/>
<dbReference type="GO" id="GO:0061630">
    <property type="term" value="F:ubiquitin protein ligase activity"/>
    <property type="evidence" value="ECO:0007669"/>
    <property type="project" value="UniProtKB-EC"/>
</dbReference>
<dbReference type="OrthoDB" id="8062037at2759"/>
<evidence type="ECO:0000256" key="5">
    <source>
        <dbReference type="ARBA" id="ARBA00022679"/>
    </source>
</evidence>
<evidence type="ECO:0000256" key="1">
    <source>
        <dbReference type="ARBA" id="ARBA00000900"/>
    </source>
</evidence>
<dbReference type="Proteomes" id="UP000233551">
    <property type="component" value="Unassembled WGS sequence"/>
</dbReference>
<dbReference type="SMART" id="SM00184">
    <property type="entry name" value="RING"/>
    <property type="match status" value="1"/>
</dbReference>
<evidence type="ECO:0000256" key="9">
    <source>
        <dbReference type="ARBA" id="ARBA00022786"/>
    </source>
</evidence>
<dbReference type="PANTHER" id="PTHR14155">
    <property type="entry name" value="RING FINGER DOMAIN-CONTAINING"/>
    <property type="match status" value="1"/>
</dbReference>
<evidence type="ECO:0000256" key="3">
    <source>
        <dbReference type="ARBA" id="ARBA00004906"/>
    </source>
</evidence>
<evidence type="ECO:0000256" key="6">
    <source>
        <dbReference type="ARBA" id="ARBA00022692"/>
    </source>
</evidence>
<evidence type="ECO:0000256" key="2">
    <source>
        <dbReference type="ARBA" id="ARBA00004167"/>
    </source>
</evidence>
<keyword evidence="5" id="KW-0808">Transferase</keyword>
<dbReference type="Gene3D" id="3.30.40.10">
    <property type="entry name" value="Zinc/RING finger domain, C3HC4 (zinc finger)"/>
    <property type="match status" value="1"/>
</dbReference>
<gene>
    <name evidence="14" type="ORF">CRG98_005568</name>
</gene>
<dbReference type="Pfam" id="PF13639">
    <property type="entry name" value="zf-RING_2"/>
    <property type="match status" value="1"/>
</dbReference>
<dbReference type="SUPFAM" id="SSF57850">
    <property type="entry name" value="RING/U-box"/>
    <property type="match status" value="1"/>
</dbReference>
<dbReference type="FunFam" id="3.30.40.10:FF:000187">
    <property type="entry name" value="E3 ubiquitin-protein ligase ATL6"/>
    <property type="match status" value="1"/>
</dbReference>
<evidence type="ECO:0000256" key="10">
    <source>
        <dbReference type="ARBA" id="ARBA00022833"/>
    </source>
</evidence>
<keyword evidence="6" id="KW-0812">Transmembrane</keyword>
<dbReference type="EC" id="2.3.2.27" evidence="4"/>
<dbReference type="InterPro" id="IPR053238">
    <property type="entry name" value="RING-H2_zinc_finger"/>
</dbReference>
<keyword evidence="8" id="KW-0863">Zinc-finger</keyword>
<dbReference type="PANTHER" id="PTHR14155:SF263">
    <property type="entry name" value="E3 UBIQUITIN-PROTEIN LIGASE ATL6"/>
    <property type="match status" value="1"/>
</dbReference>
<evidence type="ECO:0000256" key="8">
    <source>
        <dbReference type="ARBA" id="ARBA00022771"/>
    </source>
</evidence>
<dbReference type="InterPro" id="IPR001841">
    <property type="entry name" value="Znf_RING"/>
</dbReference>
<dbReference type="GeneID" id="116192640"/>
<evidence type="ECO:0000256" key="13">
    <source>
        <dbReference type="ARBA" id="ARBA00024209"/>
    </source>
</evidence>
<comment type="catalytic activity">
    <reaction evidence="1">
        <text>S-ubiquitinyl-[E2 ubiquitin-conjugating enzyme]-L-cysteine + [acceptor protein]-L-lysine = [E2 ubiquitin-conjugating enzyme]-L-cysteine + N(6)-ubiquitinyl-[acceptor protein]-L-lysine.</text>
        <dbReference type="EC" id="2.3.2.27"/>
    </reaction>
</comment>
<comment type="similarity">
    <text evidence="13">Belongs to the RING-type zinc finger family. ATL subfamily.</text>
</comment>
<keyword evidence="11" id="KW-1133">Transmembrane helix</keyword>
<protein>
    <recommendedName>
        <fullName evidence="4">RING-type E3 ubiquitin transferase</fullName>
        <ecNumber evidence="4">2.3.2.27</ecNumber>
    </recommendedName>
</protein>
<comment type="caution">
    <text evidence="14">The sequence shown here is derived from an EMBL/GenBank/DDBJ whole genome shotgun (WGS) entry which is preliminary data.</text>
</comment>
<evidence type="ECO:0000256" key="12">
    <source>
        <dbReference type="ARBA" id="ARBA00023136"/>
    </source>
</evidence>
<sequence>MSFRAPLPHHGVLFCLLVLPITAPLAGAQKPSAAPADNTDFGFSPSAAMLGLLIAVVSFFIAVYSVYILHCSRIVAAGAGAGSFRPRRATPRGLDAAVIDTFPTLVYSDVKGLRLGKGALECVVCLSEFEDHETLLLIPKCHHAFHPDCIEEWLRHHTTCPVCRAELAPQPGELTDPVIPPVATAAGDESIIQVVVQENANTDVEQGREIERQEPADANKTPNQSGGRELGSFRTRRFPRSHSTGHSLVQPVQDTERFTLRLPVEVRKQVMDRAANMAGSSRRGNRSSTGEGSSRYLRRLDQAFKSDRWVFTRMPSFRTRSSPLALPRVPSNSDEGGSIRHLSRTKESSTEPPRPPV</sequence>
<evidence type="ECO:0000313" key="14">
    <source>
        <dbReference type="EMBL" id="PKI74090.1"/>
    </source>
</evidence>
<dbReference type="AlphaFoldDB" id="A0A2I0L0I7"/>
<dbReference type="STRING" id="22663.A0A2I0L0I7"/>
<dbReference type="InterPro" id="IPR013083">
    <property type="entry name" value="Znf_RING/FYVE/PHD"/>
</dbReference>
<keyword evidence="15" id="KW-1185">Reference proteome</keyword>
<dbReference type="GO" id="GO:0016020">
    <property type="term" value="C:membrane"/>
    <property type="evidence" value="ECO:0007669"/>
    <property type="project" value="UniProtKB-SubCell"/>
</dbReference>
<keyword evidence="12" id="KW-0472">Membrane</keyword>
<comment type="pathway">
    <text evidence="3">Protein modification; protein ubiquitination.</text>
</comment>
<reference evidence="14 15" key="1">
    <citation type="submission" date="2017-11" db="EMBL/GenBank/DDBJ databases">
        <title>De-novo sequencing of pomegranate (Punica granatum L.) genome.</title>
        <authorList>
            <person name="Akparov Z."/>
            <person name="Amiraslanov A."/>
            <person name="Hajiyeva S."/>
            <person name="Abbasov M."/>
            <person name="Kaur K."/>
            <person name="Hamwieh A."/>
            <person name="Solovyev V."/>
            <person name="Salamov A."/>
            <person name="Braich B."/>
            <person name="Kosarev P."/>
            <person name="Mahmoud A."/>
            <person name="Hajiyev E."/>
            <person name="Babayeva S."/>
            <person name="Izzatullayeva V."/>
            <person name="Mammadov A."/>
            <person name="Mammadov A."/>
            <person name="Sharifova S."/>
            <person name="Ojaghi J."/>
            <person name="Eynullazada K."/>
            <person name="Bayramov B."/>
            <person name="Abdulazimova A."/>
            <person name="Shahmuradov I."/>
        </authorList>
    </citation>
    <scope>NUCLEOTIDE SEQUENCE [LARGE SCALE GENOMIC DNA]</scope>
    <source>
        <strain evidence="15">cv. AG2017</strain>
        <tissue evidence="14">Leaf</tissue>
    </source>
</reference>
<keyword evidence="9" id="KW-0833">Ubl conjugation pathway</keyword>
<dbReference type="GO" id="GO:0008270">
    <property type="term" value="F:zinc ion binding"/>
    <property type="evidence" value="ECO:0007669"/>
    <property type="project" value="UniProtKB-KW"/>
</dbReference>
<organism evidence="14 15">
    <name type="scientific">Punica granatum</name>
    <name type="common">Pomegranate</name>
    <dbReference type="NCBI Taxonomy" id="22663"/>
    <lineage>
        <taxon>Eukaryota</taxon>
        <taxon>Viridiplantae</taxon>
        <taxon>Streptophyta</taxon>
        <taxon>Embryophyta</taxon>
        <taxon>Tracheophyta</taxon>
        <taxon>Spermatophyta</taxon>
        <taxon>Magnoliopsida</taxon>
        <taxon>eudicotyledons</taxon>
        <taxon>Gunneridae</taxon>
        <taxon>Pentapetalae</taxon>
        <taxon>rosids</taxon>
        <taxon>malvids</taxon>
        <taxon>Myrtales</taxon>
        <taxon>Lythraceae</taxon>
        <taxon>Punica</taxon>
    </lineage>
</organism>
<dbReference type="CDD" id="cd16461">
    <property type="entry name" value="RING-H2_EL5-like"/>
    <property type="match status" value="1"/>
</dbReference>
<accession>A0A2I0L0I7</accession>
<keyword evidence="10" id="KW-0862">Zinc</keyword>
<evidence type="ECO:0000256" key="7">
    <source>
        <dbReference type="ARBA" id="ARBA00022723"/>
    </source>
</evidence>
<comment type="subcellular location">
    <subcellularLocation>
        <location evidence="2">Membrane</location>
        <topology evidence="2">Single-pass membrane protein</topology>
    </subcellularLocation>
</comment>
<dbReference type="EMBL" id="PGOL01000241">
    <property type="protein sequence ID" value="PKI74090.1"/>
    <property type="molecule type" value="Genomic_DNA"/>
</dbReference>
<keyword evidence="7" id="KW-0479">Metal-binding</keyword>
<name>A0A2I0L0I7_PUNGR</name>
<evidence type="ECO:0000256" key="11">
    <source>
        <dbReference type="ARBA" id="ARBA00022989"/>
    </source>
</evidence>
<evidence type="ECO:0000256" key="4">
    <source>
        <dbReference type="ARBA" id="ARBA00012483"/>
    </source>
</evidence>
<evidence type="ECO:0000313" key="15">
    <source>
        <dbReference type="Proteomes" id="UP000233551"/>
    </source>
</evidence>